<dbReference type="PROSITE" id="PS51257">
    <property type="entry name" value="PROKAR_LIPOPROTEIN"/>
    <property type="match status" value="1"/>
</dbReference>
<reference evidence="3" key="2">
    <citation type="submission" date="2023-01" db="EMBL/GenBank/DDBJ databases">
        <title>Draft genome sequence of Paraferrimonas sedimenticola strain NBRC 101628.</title>
        <authorList>
            <person name="Sun Q."/>
            <person name="Mori K."/>
        </authorList>
    </citation>
    <scope>NUCLEOTIDE SEQUENCE</scope>
    <source>
        <strain evidence="3">NBRC 101628</strain>
    </source>
</reference>
<dbReference type="AlphaFoldDB" id="A0AA37RU53"/>
<reference evidence="3" key="1">
    <citation type="journal article" date="2014" name="Int. J. Syst. Evol. Microbiol.">
        <title>Complete genome sequence of Corynebacterium casei LMG S-19264T (=DSM 44701T), isolated from a smear-ripened cheese.</title>
        <authorList>
            <consortium name="US DOE Joint Genome Institute (JGI-PGF)"/>
            <person name="Walter F."/>
            <person name="Albersmeier A."/>
            <person name="Kalinowski J."/>
            <person name="Ruckert C."/>
        </authorList>
    </citation>
    <scope>NUCLEOTIDE SEQUENCE</scope>
    <source>
        <strain evidence="3">NBRC 101628</strain>
    </source>
</reference>
<gene>
    <name evidence="3" type="ORF">GCM10007895_04990</name>
</gene>
<dbReference type="Pfam" id="PF03544">
    <property type="entry name" value="TonB_C"/>
    <property type="match status" value="1"/>
</dbReference>
<evidence type="ECO:0000313" key="3">
    <source>
        <dbReference type="EMBL" id="GLP95193.1"/>
    </source>
</evidence>
<dbReference type="Gene3D" id="3.30.1150.10">
    <property type="match status" value="1"/>
</dbReference>
<organism evidence="3 4">
    <name type="scientific">Paraferrimonas sedimenticola</name>
    <dbReference type="NCBI Taxonomy" id="375674"/>
    <lineage>
        <taxon>Bacteria</taxon>
        <taxon>Pseudomonadati</taxon>
        <taxon>Pseudomonadota</taxon>
        <taxon>Gammaproteobacteria</taxon>
        <taxon>Alteromonadales</taxon>
        <taxon>Ferrimonadaceae</taxon>
        <taxon>Paraferrimonas</taxon>
    </lineage>
</organism>
<dbReference type="GO" id="GO:0055085">
    <property type="term" value="P:transmembrane transport"/>
    <property type="evidence" value="ECO:0007669"/>
    <property type="project" value="InterPro"/>
</dbReference>
<name>A0AA37RU53_9GAMM</name>
<keyword evidence="1" id="KW-0732">Signal</keyword>
<keyword evidence="4" id="KW-1185">Reference proteome</keyword>
<evidence type="ECO:0000313" key="4">
    <source>
        <dbReference type="Proteomes" id="UP001161422"/>
    </source>
</evidence>
<dbReference type="RefSeq" id="WP_095505790.1">
    <property type="nucleotide sequence ID" value="NZ_BSNC01000001.1"/>
</dbReference>
<proteinExistence type="predicted"/>
<evidence type="ECO:0000256" key="1">
    <source>
        <dbReference type="SAM" id="SignalP"/>
    </source>
</evidence>
<feature type="domain" description="TonB C-terminal" evidence="2">
    <location>
        <begin position="57"/>
        <end position="129"/>
    </location>
</feature>
<dbReference type="InterPro" id="IPR037682">
    <property type="entry name" value="TonB_C"/>
</dbReference>
<dbReference type="SUPFAM" id="SSF74653">
    <property type="entry name" value="TolA/TonB C-terminal domain"/>
    <property type="match status" value="1"/>
</dbReference>
<evidence type="ECO:0000259" key="2">
    <source>
        <dbReference type="Pfam" id="PF03544"/>
    </source>
</evidence>
<dbReference type="EMBL" id="BSNC01000001">
    <property type="protein sequence ID" value="GLP95193.1"/>
    <property type="molecule type" value="Genomic_DNA"/>
</dbReference>
<feature type="signal peptide" evidence="1">
    <location>
        <begin position="1"/>
        <end position="25"/>
    </location>
</feature>
<feature type="chain" id="PRO_5041318614" description="TonB C-terminal domain-containing protein" evidence="1">
    <location>
        <begin position="26"/>
        <end position="189"/>
    </location>
</feature>
<sequence>MDITAIKTLGSLTLALALTSCANRADLSATDIEQYSALTVTQGLLLLPQFSALERPQAKFPIDEARAGVMGCAETELVLLPGNRLASVKAIKASTKSFAEQAVLAVKDWNWSSLPKDALTKPVKTKIAFGFCMAYGKTGTCKVSQAQFGCEAADFQYSIGRAVYKGAEAESKHRELEKNLTLILPTSLL</sequence>
<accession>A0AA37RU53</accession>
<protein>
    <recommendedName>
        <fullName evidence="2">TonB C-terminal domain-containing protein</fullName>
    </recommendedName>
</protein>
<dbReference type="Proteomes" id="UP001161422">
    <property type="component" value="Unassembled WGS sequence"/>
</dbReference>
<comment type="caution">
    <text evidence="3">The sequence shown here is derived from an EMBL/GenBank/DDBJ whole genome shotgun (WGS) entry which is preliminary data.</text>
</comment>